<evidence type="ECO:0000313" key="9">
    <source>
        <dbReference type="EMBL" id="RKF61202.1"/>
    </source>
</evidence>
<keyword evidence="6" id="KW-0256">Endoplasmic reticulum</keyword>
<evidence type="ECO:0000256" key="3">
    <source>
        <dbReference type="ARBA" id="ARBA00015352"/>
    </source>
</evidence>
<dbReference type="STRING" id="212602.A0A420HUW9"/>
<keyword evidence="10" id="KW-1185">Reference proteome</keyword>
<evidence type="ECO:0000256" key="4">
    <source>
        <dbReference type="ARBA" id="ARBA00022448"/>
    </source>
</evidence>
<gene>
    <name evidence="9" type="ORF">OnM2_044063</name>
</gene>
<dbReference type="InterPro" id="IPR031884">
    <property type="entry name" value="Sil1_fungi"/>
</dbReference>
<evidence type="ECO:0000256" key="1">
    <source>
        <dbReference type="ARBA" id="ARBA00010588"/>
    </source>
</evidence>
<organism evidence="9 10">
    <name type="scientific">Erysiphe neolycopersici</name>
    <dbReference type="NCBI Taxonomy" id="212602"/>
    <lineage>
        <taxon>Eukaryota</taxon>
        <taxon>Fungi</taxon>
        <taxon>Dikarya</taxon>
        <taxon>Ascomycota</taxon>
        <taxon>Pezizomycotina</taxon>
        <taxon>Leotiomycetes</taxon>
        <taxon>Erysiphales</taxon>
        <taxon>Erysiphaceae</taxon>
        <taxon>Erysiphe</taxon>
    </lineage>
</organism>
<dbReference type="Proteomes" id="UP000286134">
    <property type="component" value="Unassembled WGS sequence"/>
</dbReference>
<keyword evidence="8" id="KW-0811">Translocation</keyword>
<keyword evidence="4" id="KW-0813">Transport</keyword>
<evidence type="ECO:0000256" key="2">
    <source>
        <dbReference type="ARBA" id="ARBA00011799"/>
    </source>
</evidence>
<accession>A0A420HUW9</accession>
<evidence type="ECO:0000256" key="8">
    <source>
        <dbReference type="ARBA" id="ARBA00023010"/>
    </source>
</evidence>
<dbReference type="GO" id="GO:0015031">
    <property type="term" value="P:protein transport"/>
    <property type="evidence" value="ECO:0007669"/>
    <property type="project" value="UniProtKB-KW"/>
</dbReference>
<evidence type="ECO:0000256" key="6">
    <source>
        <dbReference type="ARBA" id="ARBA00022824"/>
    </source>
</evidence>
<name>A0A420HUW9_9PEZI</name>
<comment type="caution">
    <text evidence="9">The sequence shown here is derived from an EMBL/GenBank/DDBJ whole genome shotgun (WGS) entry which is preliminary data.</text>
</comment>
<comment type="subunit">
    <text evidence="2">Interacts with KAR2.</text>
</comment>
<dbReference type="GO" id="GO:0005783">
    <property type="term" value="C:endoplasmic reticulum"/>
    <property type="evidence" value="ECO:0007669"/>
    <property type="project" value="InterPro"/>
</dbReference>
<evidence type="ECO:0000313" key="10">
    <source>
        <dbReference type="Proteomes" id="UP000286134"/>
    </source>
</evidence>
<evidence type="ECO:0000256" key="5">
    <source>
        <dbReference type="ARBA" id="ARBA00022729"/>
    </source>
</evidence>
<proteinExistence type="inferred from homology"/>
<dbReference type="InterPro" id="IPR011989">
    <property type="entry name" value="ARM-like"/>
</dbReference>
<keyword evidence="7" id="KW-0653">Protein transport</keyword>
<comment type="similarity">
    <text evidence="1">Belongs to the SIL1 family.</text>
</comment>
<evidence type="ECO:0000256" key="7">
    <source>
        <dbReference type="ARBA" id="ARBA00022927"/>
    </source>
</evidence>
<dbReference type="EMBL" id="MCFK01004430">
    <property type="protein sequence ID" value="RKF61202.1"/>
    <property type="molecule type" value="Genomic_DNA"/>
</dbReference>
<dbReference type="Gene3D" id="1.25.10.10">
    <property type="entry name" value="Leucine-rich Repeat Variant"/>
    <property type="match status" value="1"/>
</dbReference>
<sequence>MNIYTGEKEARLNVPMMEEDDISLDGAQPLSMETALITAEEENNDQKYMQHEESIKITASQGKIQLPKSQSELQTFQSSIAILKMRGSLFDQALEDLSELAHDIYYGREIVREDSILELLVCLMLGLEPEDIPNREINRERTAASVLGSAFQNNPAAIEEIDNAKKNIIYPSCTPNLANKIEEDNFISIFRKKLEKEQDAHNLKIKITTLSRLLKSNHFRGLFLENEGMELILAVFLKRGENFNTVKKKISELLIDNFLDESYGAQVNIWPKLPRSSKRFCEKSKNLFHDGCWEHHIEEFSTQVPTEDWPKNLLLALKSRRPKKISLKTEI</sequence>
<dbReference type="OrthoDB" id="448649at2759"/>
<protein>
    <recommendedName>
        <fullName evidence="3">Nucleotide exchange factor SIL1</fullName>
    </recommendedName>
</protein>
<keyword evidence="5" id="KW-0732">Signal</keyword>
<dbReference type="GO" id="GO:0000774">
    <property type="term" value="F:adenyl-nucleotide exchange factor activity"/>
    <property type="evidence" value="ECO:0007669"/>
    <property type="project" value="InterPro"/>
</dbReference>
<dbReference type="AlphaFoldDB" id="A0A420HUW9"/>
<dbReference type="Pfam" id="PF16782">
    <property type="entry name" value="SIL1"/>
    <property type="match status" value="1"/>
</dbReference>
<reference evidence="9 10" key="1">
    <citation type="journal article" date="2018" name="BMC Genomics">
        <title>Comparative genome analyses reveal sequence features reflecting distinct modes of host-adaptation between dicot and monocot powdery mildew.</title>
        <authorList>
            <person name="Wu Y."/>
            <person name="Ma X."/>
            <person name="Pan Z."/>
            <person name="Kale S.D."/>
            <person name="Song Y."/>
            <person name="King H."/>
            <person name="Zhang Q."/>
            <person name="Presley C."/>
            <person name="Deng X."/>
            <person name="Wei C.I."/>
            <person name="Xiao S."/>
        </authorList>
    </citation>
    <scope>NUCLEOTIDE SEQUENCE [LARGE SCALE GENOMIC DNA]</scope>
    <source>
        <strain evidence="9">UMSG2</strain>
    </source>
</reference>